<name>A0A5Q2F0B8_9ZZZZ</name>
<evidence type="ECO:0000313" key="1">
    <source>
        <dbReference type="EMBL" id="QGF19382.1"/>
    </source>
</evidence>
<organism evidence="1">
    <name type="scientific">Antarctic circular DNA molecule</name>
    <dbReference type="NCBI Taxonomy" id="2664238"/>
    <lineage>
        <taxon>unclassified sequences</taxon>
    </lineage>
</organism>
<dbReference type="EMBL" id="MN328284">
    <property type="protein sequence ID" value="QGF19382.1"/>
    <property type="molecule type" value="Genomic_DNA"/>
</dbReference>
<sequence length="278" mass="31087">MAYSRRKNVKKFRKFSRSNRKIARKGRMRTPLRKLVRREIARNVENKSRQNYNLARTLVATNNAQFDLSSGPIGNIVELGPDAFDMQISQGVGQGQRIGNKIKTKKLIFKGTVVPFGYDANFNPTPFPVQGKIIIFYDKQDPTAIPSVQANGNFFQDGSTSKGLSGDLVDMWSPYNTDRYRVVASKTYKLGYATNEGTGAQPGFQNGANNDFKLNYNFSFNLTKHYPQGVLYNDTSAAPTSRGLFAMFLFAPASGNIANAVTRFAGVQYMQDYVYEDA</sequence>
<dbReference type="Gene3D" id="2.60.120.20">
    <property type="match status" value="1"/>
</dbReference>
<dbReference type="AlphaFoldDB" id="A0A5Q2F0B8"/>
<protein>
    <submittedName>
        <fullName evidence="1">Uncharacterized protein</fullName>
    </submittedName>
</protein>
<dbReference type="InterPro" id="IPR029053">
    <property type="entry name" value="Viral_coat"/>
</dbReference>
<proteinExistence type="predicted"/>
<accession>A0A5Q2F0B8</accession>
<reference evidence="1" key="1">
    <citation type="journal article" date="2019" name="Viruses">
        <title>Single-stranded DNA viruses in Antarctic cryoconite holes.</title>
        <authorList>
            <person name="Sommers P."/>
            <person name="Fontenele R.S."/>
            <person name="Kringen T."/>
            <person name="Kaberger S."/>
            <person name="Porazinska D.L."/>
            <person name="Darcy J.L."/>
            <person name="Schmidt S.K."/>
            <person name="Varsani A."/>
        </authorList>
    </citation>
    <scope>NUCLEOTIDE SEQUENCE</scope>
    <source>
        <strain evidence="1">COCH21_V_94</strain>
    </source>
</reference>